<keyword evidence="1" id="KW-0677">Repeat</keyword>
<dbReference type="PROSITE" id="PS50297">
    <property type="entry name" value="ANK_REP_REGION"/>
    <property type="match status" value="2"/>
</dbReference>
<organism evidence="3">
    <name type="scientific">marine metagenome</name>
    <dbReference type="NCBI Taxonomy" id="408172"/>
    <lineage>
        <taxon>unclassified sequences</taxon>
        <taxon>metagenomes</taxon>
        <taxon>ecological metagenomes</taxon>
    </lineage>
</organism>
<accession>A0A381U689</accession>
<gene>
    <name evidence="3" type="ORF">METZ01_LOCUS76619</name>
</gene>
<evidence type="ECO:0000313" key="3">
    <source>
        <dbReference type="EMBL" id="SVA23765.1"/>
    </source>
</evidence>
<dbReference type="InterPro" id="IPR002110">
    <property type="entry name" value="Ankyrin_rpt"/>
</dbReference>
<dbReference type="SUPFAM" id="SSF48403">
    <property type="entry name" value="Ankyrin repeat"/>
    <property type="match status" value="1"/>
</dbReference>
<dbReference type="PANTHER" id="PTHR24171:SF9">
    <property type="entry name" value="ANKYRIN REPEAT DOMAIN-CONTAINING PROTEIN 39"/>
    <property type="match status" value="1"/>
</dbReference>
<evidence type="ECO:0000256" key="1">
    <source>
        <dbReference type="ARBA" id="ARBA00022737"/>
    </source>
</evidence>
<dbReference type="GO" id="GO:0085020">
    <property type="term" value="P:protein K6-linked ubiquitination"/>
    <property type="evidence" value="ECO:0007669"/>
    <property type="project" value="TreeGrafter"/>
</dbReference>
<dbReference type="AlphaFoldDB" id="A0A381U689"/>
<dbReference type="Gene3D" id="1.25.40.20">
    <property type="entry name" value="Ankyrin repeat-containing domain"/>
    <property type="match status" value="1"/>
</dbReference>
<feature type="non-terminal residue" evidence="3">
    <location>
        <position position="1"/>
    </location>
</feature>
<dbReference type="Pfam" id="PF12796">
    <property type="entry name" value="Ank_2"/>
    <property type="match status" value="1"/>
</dbReference>
<evidence type="ECO:0000256" key="2">
    <source>
        <dbReference type="ARBA" id="ARBA00023043"/>
    </source>
</evidence>
<dbReference type="PRINTS" id="PR01415">
    <property type="entry name" value="ANKYRIN"/>
</dbReference>
<dbReference type="SMART" id="SM00248">
    <property type="entry name" value="ANK"/>
    <property type="match status" value="3"/>
</dbReference>
<dbReference type="GO" id="GO:0070531">
    <property type="term" value="C:BRCA1-A complex"/>
    <property type="evidence" value="ECO:0007669"/>
    <property type="project" value="TreeGrafter"/>
</dbReference>
<dbReference type="PANTHER" id="PTHR24171">
    <property type="entry name" value="ANKYRIN REPEAT DOMAIN-CONTAINING PROTEIN 39-RELATED"/>
    <property type="match status" value="1"/>
</dbReference>
<sequence length="155" mass="16454">VLLAGCGKVQQATPANPEADIALLSAAYDGNIEAAKQQLAEGADVNVKDKDYRNETPLQYAAQEGHMKVAELLIANGADVNAKVFGNGETPLQYAVQEGHKEIVELLIANDADVNALSVYGAPLDEAVERDESEIADLLRKHGAKTGEELKSEGK</sequence>
<dbReference type="GO" id="GO:0031436">
    <property type="term" value="C:BRCA1-BARD1 complex"/>
    <property type="evidence" value="ECO:0007669"/>
    <property type="project" value="TreeGrafter"/>
</dbReference>
<proteinExistence type="predicted"/>
<dbReference type="InterPro" id="IPR036770">
    <property type="entry name" value="Ankyrin_rpt-contain_sf"/>
</dbReference>
<name>A0A381U689_9ZZZZ</name>
<dbReference type="EMBL" id="UINC01005821">
    <property type="protein sequence ID" value="SVA23765.1"/>
    <property type="molecule type" value="Genomic_DNA"/>
</dbReference>
<dbReference type="PROSITE" id="PS50088">
    <property type="entry name" value="ANK_REPEAT"/>
    <property type="match status" value="3"/>
</dbReference>
<dbReference type="GO" id="GO:0004842">
    <property type="term" value="F:ubiquitin-protein transferase activity"/>
    <property type="evidence" value="ECO:0007669"/>
    <property type="project" value="TreeGrafter"/>
</dbReference>
<keyword evidence="2" id="KW-0040">ANK repeat</keyword>
<reference evidence="3" key="1">
    <citation type="submission" date="2018-05" db="EMBL/GenBank/DDBJ databases">
        <authorList>
            <person name="Lanie J.A."/>
            <person name="Ng W.-L."/>
            <person name="Kazmierczak K.M."/>
            <person name="Andrzejewski T.M."/>
            <person name="Davidsen T.M."/>
            <person name="Wayne K.J."/>
            <person name="Tettelin H."/>
            <person name="Glass J.I."/>
            <person name="Rusch D."/>
            <person name="Podicherti R."/>
            <person name="Tsui H.-C.T."/>
            <person name="Winkler M.E."/>
        </authorList>
    </citation>
    <scope>NUCLEOTIDE SEQUENCE</scope>
</reference>
<protein>
    <submittedName>
        <fullName evidence="3">Uncharacterized protein</fullName>
    </submittedName>
</protein>